<evidence type="ECO:0000313" key="1">
    <source>
        <dbReference type="EMBL" id="KAI8025665.1"/>
    </source>
</evidence>
<reference evidence="1 2" key="1">
    <citation type="journal article" date="2022" name="Plant J.">
        <title>Chromosome-level genome of Camellia lanceoleosa provides a valuable resource for understanding genome evolution and self-incompatibility.</title>
        <authorList>
            <person name="Gong W."/>
            <person name="Xiao S."/>
            <person name="Wang L."/>
            <person name="Liao Z."/>
            <person name="Chang Y."/>
            <person name="Mo W."/>
            <person name="Hu G."/>
            <person name="Li W."/>
            <person name="Zhao G."/>
            <person name="Zhu H."/>
            <person name="Hu X."/>
            <person name="Ji K."/>
            <person name="Xiang X."/>
            <person name="Song Q."/>
            <person name="Yuan D."/>
            <person name="Jin S."/>
            <person name="Zhang L."/>
        </authorList>
    </citation>
    <scope>NUCLEOTIDE SEQUENCE [LARGE SCALE GENOMIC DNA]</scope>
    <source>
        <strain evidence="1">SQ_2022a</strain>
    </source>
</reference>
<comment type="caution">
    <text evidence="1">The sequence shown here is derived from an EMBL/GenBank/DDBJ whole genome shotgun (WGS) entry which is preliminary data.</text>
</comment>
<keyword evidence="2" id="KW-1185">Reference proteome</keyword>
<sequence>MHVLLSNAYAAAGRYEEAAKARKMLRDRGVKKETGLSWIEEGNKVHKFAAGNRSHAKSREIYRKLEELGDEMERAGYVADTSFVLREVDSDEKNLAIRYHSERLAIAFGLIALPPERTIRVMKNLRVCGDCHTAIKFMSKCSGRARGRDSFLHPVVLKIRNTIETVLLWPQFDGDEVFQSSAWVY</sequence>
<dbReference type="EMBL" id="CM045760">
    <property type="protein sequence ID" value="KAI8025665.1"/>
    <property type="molecule type" value="Genomic_DNA"/>
</dbReference>
<gene>
    <name evidence="1" type="ORF">LOK49_LG02G02211</name>
</gene>
<accession>A0ACC0ILA0</accession>
<dbReference type="Proteomes" id="UP001060215">
    <property type="component" value="Chromosome 3"/>
</dbReference>
<protein>
    <submittedName>
        <fullName evidence="1">Pentatricopeptide repeat-containing protein</fullName>
    </submittedName>
</protein>
<name>A0ACC0ILA0_9ERIC</name>
<proteinExistence type="predicted"/>
<evidence type="ECO:0000313" key="2">
    <source>
        <dbReference type="Proteomes" id="UP001060215"/>
    </source>
</evidence>
<organism evidence="1 2">
    <name type="scientific">Camellia lanceoleosa</name>
    <dbReference type="NCBI Taxonomy" id="1840588"/>
    <lineage>
        <taxon>Eukaryota</taxon>
        <taxon>Viridiplantae</taxon>
        <taxon>Streptophyta</taxon>
        <taxon>Embryophyta</taxon>
        <taxon>Tracheophyta</taxon>
        <taxon>Spermatophyta</taxon>
        <taxon>Magnoliopsida</taxon>
        <taxon>eudicotyledons</taxon>
        <taxon>Gunneridae</taxon>
        <taxon>Pentapetalae</taxon>
        <taxon>asterids</taxon>
        <taxon>Ericales</taxon>
        <taxon>Theaceae</taxon>
        <taxon>Camellia</taxon>
    </lineage>
</organism>